<evidence type="ECO:0000256" key="1">
    <source>
        <dbReference type="SAM" id="MobiDB-lite"/>
    </source>
</evidence>
<protein>
    <submittedName>
        <fullName evidence="2">Uncharacterized protein</fullName>
    </submittedName>
</protein>
<feature type="compositionally biased region" description="Polar residues" evidence="1">
    <location>
        <begin position="36"/>
        <end position="45"/>
    </location>
</feature>
<name>A0AA40CM15_9PEZI</name>
<comment type="caution">
    <text evidence="2">The sequence shown here is derived from an EMBL/GenBank/DDBJ whole genome shotgun (WGS) entry which is preliminary data.</text>
</comment>
<evidence type="ECO:0000313" key="3">
    <source>
        <dbReference type="Proteomes" id="UP001174936"/>
    </source>
</evidence>
<dbReference type="Proteomes" id="UP001174936">
    <property type="component" value="Unassembled WGS sequence"/>
</dbReference>
<proteinExistence type="predicted"/>
<dbReference type="EMBL" id="JAULSV010000006">
    <property type="protein sequence ID" value="KAK0641944.1"/>
    <property type="molecule type" value="Genomic_DNA"/>
</dbReference>
<keyword evidence="3" id="KW-1185">Reference proteome</keyword>
<organism evidence="2 3">
    <name type="scientific">Cercophora newfieldiana</name>
    <dbReference type="NCBI Taxonomy" id="92897"/>
    <lineage>
        <taxon>Eukaryota</taxon>
        <taxon>Fungi</taxon>
        <taxon>Dikarya</taxon>
        <taxon>Ascomycota</taxon>
        <taxon>Pezizomycotina</taxon>
        <taxon>Sordariomycetes</taxon>
        <taxon>Sordariomycetidae</taxon>
        <taxon>Sordariales</taxon>
        <taxon>Lasiosphaeriaceae</taxon>
        <taxon>Cercophora</taxon>
    </lineage>
</organism>
<gene>
    <name evidence="2" type="ORF">B0T16DRAFT_222242</name>
</gene>
<sequence length="392" mass="43497">MESLHLSGEPTRPSTSNATRPPEALPSWLRPGAQSPWPNNAQAGRSPSKVAQRPGFPQYPPLESESQQAGDKRTRPPSCSSTAQLDTVFPARQSRPVKRARSSMTLRAHTPPASSDATSPADHPAEGNETSNSLPDLYKFASISFSDHKRIGKWPLDVSRRIFEIPDYADSARTALKKLDDLREHCNSMQDFGDLTGYGAAISDLLGSLRCGHGNYYVEMEDLDVLDDWVKTGTAPQPVVDYAMAAKPSLVNSPDFRHAVPSQLSIRAGCRLVTELWGALGAPKTQGYFIALATEKRDSDAFRLVKILGILDYQKRQTRPGQWKWAHEEKDMVRLVTRFVARRIHSVLGCILLAASHADDQRSQEMDYAESRVQKWSESLEAFLKEGIPKFA</sequence>
<feature type="region of interest" description="Disordered" evidence="1">
    <location>
        <begin position="1"/>
        <end position="133"/>
    </location>
</feature>
<reference evidence="2" key="1">
    <citation type="submission" date="2023-06" db="EMBL/GenBank/DDBJ databases">
        <title>Genome-scale phylogeny and comparative genomics of the fungal order Sordariales.</title>
        <authorList>
            <consortium name="Lawrence Berkeley National Laboratory"/>
            <person name="Hensen N."/>
            <person name="Bonometti L."/>
            <person name="Westerberg I."/>
            <person name="Brannstrom I.O."/>
            <person name="Guillou S."/>
            <person name="Cros-Aarteil S."/>
            <person name="Calhoun S."/>
            <person name="Haridas S."/>
            <person name="Kuo A."/>
            <person name="Mondo S."/>
            <person name="Pangilinan J."/>
            <person name="Riley R."/>
            <person name="Labutti K."/>
            <person name="Andreopoulos B."/>
            <person name="Lipzen A."/>
            <person name="Chen C."/>
            <person name="Yanf M."/>
            <person name="Daum C."/>
            <person name="Ng V."/>
            <person name="Clum A."/>
            <person name="Steindorff A."/>
            <person name="Ohm R."/>
            <person name="Martin F."/>
            <person name="Silar P."/>
            <person name="Natvig D."/>
            <person name="Lalanne C."/>
            <person name="Gautier V."/>
            <person name="Ament-Velasquez S.L."/>
            <person name="Kruys A."/>
            <person name="Hutchinson M.I."/>
            <person name="Powell A.J."/>
            <person name="Barry K."/>
            <person name="Miller A.N."/>
            <person name="Grigoriev I.V."/>
            <person name="Debuchy R."/>
            <person name="Gladieux P."/>
            <person name="Thoren M.H."/>
            <person name="Johannesson H."/>
        </authorList>
    </citation>
    <scope>NUCLEOTIDE SEQUENCE</scope>
    <source>
        <strain evidence="2">SMH2532-1</strain>
    </source>
</reference>
<accession>A0AA40CM15</accession>
<evidence type="ECO:0000313" key="2">
    <source>
        <dbReference type="EMBL" id="KAK0641944.1"/>
    </source>
</evidence>
<dbReference type="AlphaFoldDB" id="A0AA40CM15"/>